<protein>
    <submittedName>
        <fullName evidence="2">Collagen-like protein</fullName>
    </submittedName>
</protein>
<feature type="non-terminal residue" evidence="2">
    <location>
        <position position="1"/>
    </location>
</feature>
<dbReference type="InterPro" id="IPR008160">
    <property type="entry name" value="Collagen"/>
</dbReference>
<evidence type="ECO:0000256" key="1">
    <source>
        <dbReference type="SAM" id="MobiDB-lite"/>
    </source>
</evidence>
<dbReference type="Pfam" id="PF19264">
    <property type="entry name" value="DUF5907"/>
    <property type="match status" value="1"/>
</dbReference>
<gene>
    <name evidence="2" type="ORF">I5M32_02320</name>
</gene>
<comment type="caution">
    <text evidence="2">The sequence shown here is derived from an EMBL/GenBank/DDBJ whole genome shotgun (WGS) entry which is preliminary data.</text>
</comment>
<reference evidence="2 3" key="1">
    <citation type="submission" date="2020-12" db="EMBL/GenBank/DDBJ databases">
        <title>Bacterial novel species Pedobacter sp. SD-b isolated from soil.</title>
        <authorList>
            <person name="Jung H.-Y."/>
        </authorList>
    </citation>
    <scope>NUCLEOTIDE SEQUENCE [LARGE SCALE GENOMIC DNA]</scope>
    <source>
        <strain evidence="2 3">SD-b</strain>
    </source>
</reference>
<proteinExistence type="predicted"/>
<dbReference type="EMBL" id="JAEHFY010000003">
    <property type="protein sequence ID" value="MBK0381783.1"/>
    <property type="molecule type" value="Genomic_DNA"/>
</dbReference>
<name>A0ABS1BG03_9SPHI</name>
<feature type="region of interest" description="Disordered" evidence="1">
    <location>
        <begin position="1"/>
        <end position="22"/>
    </location>
</feature>
<feature type="compositionally biased region" description="Low complexity" evidence="1">
    <location>
        <begin position="77"/>
        <end position="89"/>
    </location>
</feature>
<dbReference type="Proteomes" id="UP000660024">
    <property type="component" value="Unassembled WGS sequence"/>
</dbReference>
<dbReference type="InterPro" id="IPR045571">
    <property type="entry name" value="DUF5907"/>
</dbReference>
<keyword evidence="3" id="KW-1185">Reference proteome</keyword>
<dbReference type="Pfam" id="PF01391">
    <property type="entry name" value="Collagen"/>
    <property type="match status" value="1"/>
</dbReference>
<dbReference type="RefSeq" id="WP_200584570.1">
    <property type="nucleotide sequence ID" value="NZ_JAEHFY010000003.1"/>
</dbReference>
<organism evidence="2 3">
    <name type="scientific">Pedobacter segetis</name>
    <dbReference type="NCBI Taxonomy" id="2793069"/>
    <lineage>
        <taxon>Bacteria</taxon>
        <taxon>Pseudomonadati</taxon>
        <taxon>Bacteroidota</taxon>
        <taxon>Sphingobacteriia</taxon>
        <taxon>Sphingobacteriales</taxon>
        <taxon>Sphingobacteriaceae</taxon>
        <taxon>Pedobacter</taxon>
    </lineage>
</organism>
<feature type="region of interest" description="Disordered" evidence="1">
    <location>
        <begin position="77"/>
        <end position="98"/>
    </location>
</feature>
<evidence type="ECO:0000313" key="3">
    <source>
        <dbReference type="Proteomes" id="UP000660024"/>
    </source>
</evidence>
<accession>A0ABS1BG03</accession>
<sequence length="668" mass="66269">NTGATGSAGATGATGLQGATGNTGATGAVGATGAKGDTGLQGATGNTGATGSAGATGATGLQGATGNTGANGAVGATGAKGDTGSTGSTGTNGLGYGGTSTSSNAIGTGNKTFTTQAGLAYVAGQRVRAINTTSKYMGGIISSYSGTSLVINVDETIGSGTYTSWSFGIAGENGTTAGLTAGSLISISGSTIGVDIYGSIGGGGGDIQGSLNQLQIKSGAVQGYQVQDGAIQNAKIADGTISGAKLQGGIIDATKLASASVTDNAIGYATINPNKLAQAGATTNQVLTWNGGGWVPANAGGASDATTSAKGVVQLAGDLSGTAAAPTIANNAITSAKILDGTIATADLADNSITTAKIAANAVTTADIADGSITAAKINAMSATNGQVLKYNGSAWAPATEAAASNWLLTGNTNATAASFLGTTNDVAFKIGSNNTQMLQFGRRQTLGLTQTYTDYTNNNQPLVYINGDGTTSAIQFAASAANFYKPMFFTTTDGNFRLKGSSAGTDYFEIGSGGTGNNGRLEFIVGDDGDEPIVFYKNNYTSGNVEMLRMQGTGLNNNVRIGVNTNGASANSTFQVQGSVANSIVRTSTDITLNESNYTVIAVSAINITLPAANSCVGRTYVIKNLDNTNTCGISTYIRSNSNSATVVNTKAVIMIQSDGTDWQQIN</sequence>
<evidence type="ECO:0000313" key="2">
    <source>
        <dbReference type="EMBL" id="MBK0381783.1"/>
    </source>
</evidence>